<dbReference type="AlphaFoldDB" id="A0A5C1A429"/>
<dbReference type="OrthoDB" id="9795548at2"/>
<dbReference type="EMBL" id="CP042425">
    <property type="protein sequence ID" value="QEL13370.1"/>
    <property type="molecule type" value="Genomic_DNA"/>
</dbReference>
<evidence type="ECO:0000256" key="2">
    <source>
        <dbReference type="ARBA" id="ARBA00022448"/>
    </source>
</evidence>
<dbReference type="PANTHER" id="PTHR43335:SF11">
    <property type="entry name" value="ABC TRANSPORTER RELATED"/>
    <property type="match status" value="1"/>
</dbReference>
<dbReference type="GO" id="GO:0005524">
    <property type="term" value="F:ATP binding"/>
    <property type="evidence" value="ECO:0007669"/>
    <property type="project" value="UniProtKB-KW"/>
</dbReference>
<dbReference type="Pfam" id="PF00005">
    <property type="entry name" value="ABC_tran"/>
    <property type="match status" value="1"/>
</dbReference>
<keyword evidence="4 6" id="KW-0067">ATP-binding</keyword>
<accession>A0A5C1A429</accession>
<dbReference type="InterPro" id="IPR017871">
    <property type="entry name" value="ABC_transporter-like_CS"/>
</dbReference>
<evidence type="ECO:0000313" key="7">
    <source>
        <dbReference type="Proteomes" id="UP000324974"/>
    </source>
</evidence>
<evidence type="ECO:0000256" key="4">
    <source>
        <dbReference type="ARBA" id="ARBA00022840"/>
    </source>
</evidence>
<dbReference type="SUPFAM" id="SSF52540">
    <property type="entry name" value="P-loop containing nucleoside triphosphate hydrolases"/>
    <property type="match status" value="1"/>
</dbReference>
<sequence>MRSAELKPEITNLAKADLSSHSSIRPPHSALLVFEQVSKWYGQVLGLNQVTLELRGGITGLVGSNGAGKSTLMKLATGQIRPTLGRVTVAGVDAWHWEARRLVGYCPDVDAFYEDMTGREFVRTMADLCGYPSAESKRRTEATLDRVGMSDRADRKLRGYSKGMRQRIKLAQALLTDPSLLVLDEPLSGIDPVGRQELLDLFRSLAAQGMGLLVSSHELEELEKLTNHVAIMARGRVAAVGTLQKIREMLEDFPLSVRIDVERPKDVAKLLLSLDEVTGVDVAGDTVTVRAHSPKTFFRDFGRLVVRERLDVRRLEPLDDSAHAILGYLLGGSGKT</sequence>
<feature type="domain" description="ABC transporter" evidence="5">
    <location>
        <begin position="32"/>
        <end position="259"/>
    </location>
</feature>
<dbReference type="CDD" id="cd03230">
    <property type="entry name" value="ABC_DR_subfamily_A"/>
    <property type="match status" value="1"/>
</dbReference>
<keyword evidence="7" id="KW-1185">Reference proteome</keyword>
<dbReference type="Proteomes" id="UP000324974">
    <property type="component" value="Chromosome"/>
</dbReference>
<dbReference type="SMART" id="SM00382">
    <property type="entry name" value="AAA"/>
    <property type="match status" value="1"/>
</dbReference>
<gene>
    <name evidence="6" type="ORF">PX52LOC_00224</name>
</gene>
<protein>
    <submittedName>
        <fullName evidence="6">ABC transporter ATP-binding protein</fullName>
    </submittedName>
</protein>
<name>A0A5C1A429_9BACT</name>
<reference evidence="7" key="1">
    <citation type="submission" date="2019-08" db="EMBL/GenBank/DDBJ databases">
        <title>Limnoglobus roseus gen. nov., sp. nov., a novel freshwater planctomycete with a giant genome from the family Gemmataceae.</title>
        <authorList>
            <person name="Kulichevskaya I.S."/>
            <person name="Naumoff D.G."/>
            <person name="Miroshnikov K."/>
            <person name="Ivanova A."/>
            <person name="Philippov D.A."/>
            <person name="Hakobyan A."/>
            <person name="Rijpstra I.C."/>
            <person name="Sinninghe Damste J.S."/>
            <person name="Liesack W."/>
            <person name="Dedysh S.N."/>
        </authorList>
    </citation>
    <scope>NUCLEOTIDE SEQUENCE [LARGE SCALE GENOMIC DNA]</scope>
    <source>
        <strain evidence="7">PX52</strain>
    </source>
</reference>
<proteinExistence type="inferred from homology"/>
<dbReference type="PROSITE" id="PS50893">
    <property type="entry name" value="ABC_TRANSPORTER_2"/>
    <property type="match status" value="1"/>
</dbReference>
<dbReference type="InterPro" id="IPR003439">
    <property type="entry name" value="ABC_transporter-like_ATP-bd"/>
</dbReference>
<dbReference type="PROSITE" id="PS00211">
    <property type="entry name" value="ABC_TRANSPORTER_1"/>
    <property type="match status" value="1"/>
</dbReference>
<keyword evidence="2" id="KW-0813">Transport</keyword>
<dbReference type="PANTHER" id="PTHR43335">
    <property type="entry name" value="ABC TRANSPORTER, ATP-BINDING PROTEIN"/>
    <property type="match status" value="1"/>
</dbReference>
<evidence type="ECO:0000259" key="5">
    <source>
        <dbReference type="PROSITE" id="PS50893"/>
    </source>
</evidence>
<dbReference type="KEGG" id="lrs:PX52LOC_00224"/>
<organism evidence="6 7">
    <name type="scientific">Limnoglobus roseus</name>
    <dbReference type="NCBI Taxonomy" id="2598579"/>
    <lineage>
        <taxon>Bacteria</taxon>
        <taxon>Pseudomonadati</taxon>
        <taxon>Planctomycetota</taxon>
        <taxon>Planctomycetia</taxon>
        <taxon>Gemmatales</taxon>
        <taxon>Gemmataceae</taxon>
        <taxon>Limnoglobus</taxon>
    </lineage>
</organism>
<dbReference type="InterPro" id="IPR003593">
    <property type="entry name" value="AAA+_ATPase"/>
</dbReference>
<dbReference type="RefSeq" id="WP_149108347.1">
    <property type="nucleotide sequence ID" value="NZ_CP042425.1"/>
</dbReference>
<keyword evidence="3" id="KW-0547">Nucleotide-binding</keyword>
<evidence type="ECO:0000256" key="3">
    <source>
        <dbReference type="ARBA" id="ARBA00022741"/>
    </source>
</evidence>
<comment type="similarity">
    <text evidence="1">Belongs to the ABC transporter superfamily.</text>
</comment>
<dbReference type="GO" id="GO:0016887">
    <property type="term" value="F:ATP hydrolysis activity"/>
    <property type="evidence" value="ECO:0007669"/>
    <property type="project" value="InterPro"/>
</dbReference>
<evidence type="ECO:0000313" key="6">
    <source>
        <dbReference type="EMBL" id="QEL13370.1"/>
    </source>
</evidence>
<dbReference type="Gene3D" id="3.40.50.300">
    <property type="entry name" value="P-loop containing nucleotide triphosphate hydrolases"/>
    <property type="match status" value="1"/>
</dbReference>
<evidence type="ECO:0000256" key="1">
    <source>
        <dbReference type="ARBA" id="ARBA00005417"/>
    </source>
</evidence>
<dbReference type="InterPro" id="IPR027417">
    <property type="entry name" value="P-loop_NTPase"/>
</dbReference>